<proteinExistence type="predicted"/>
<evidence type="ECO:0000313" key="3">
    <source>
        <dbReference type="Proteomes" id="UP000184600"/>
    </source>
</evidence>
<evidence type="ECO:0000256" key="1">
    <source>
        <dbReference type="SAM" id="MobiDB-lite"/>
    </source>
</evidence>
<accession>A0A1M7YQ68</accession>
<dbReference type="EMBL" id="FRFG01000007">
    <property type="protein sequence ID" value="SHO54744.1"/>
    <property type="molecule type" value="Genomic_DNA"/>
</dbReference>
<sequence>MTTRQERAVQALSPGFFQLHELSFEQLLVWARQFAQLLPYRNADDHEAGSWEGMFAQSELVVCATIQSLDLHHCQQHFRQARQLGTQPALDYLLHLCRQMNQWYIWLPDSPALAFELKSLLLHCYQTRLTTPLQQLIGSLPPESCPDLSSLDPLWGLNHIAQTAGEADHLQHCFSKIMLAIAALQQDCQGLLKRGLNHGETPPQLALYVSFLKLFQRAQQKINQLTQNHLTFYYRDVLKQAGKSAPGEQVCLKLSLPPNRSKPLTVEAGDIFSPGQDEQFRRIDYRATQPLLVTDAEVTQAFHLTFRRDPLVSPERVTGFVCGVHGCRTSIDPASTGAGLPPEQAFPLFSSDTLSSQEPASQNHSDLQTMGLVIADPVFAMAEGQRQLTIHFRLHEVRSNLIVQQVQMLGHEPEHTETDETSIRHGLTLIFEQLLLTHGHLLGDQRRHIEPRQLVRQLSSAEIETLRRHEPSERFDDVYRCFFLSLLYQTRDQDIFFRLFGQLICRHTLSNRNWLSRQERRLIWRKAKTLHRTERIDTIALETLKGLLRHAKITVFYQLFSDIFDFQLTTTEGWETISDTQIHPLKAHLSRQKGFVLTFNLDPGFSAAVPAQAELHGSQWQLKHPGLKLTLKAQSNCFPYSIFRDFELATIDITSKVQGVTRFKLFNHDGQADPGQPFFMFGVQPTDESALVIASEELARKQLQALTFHLDWAGLPRGSDGFRQHYHGYPFAYRNHSFQVTTEVLSNGRWQPMGNPAQPLFQPASGQLNKTSQLHITAMQQAFTPVMHAWPQAPFSHQSGLRNGLFKIRLIKPETAFGHHLYGPLFSQVLTENARRKKWLPEKLPAGKKLLNTQVPVPAAPYTPVLNQLTIDYHAHSRIDLASLNTRHPAQIIHLHPFGQQQIYPPADPQRYTTPRLLPDYQHDSHLLIGISATELSGYLNLYFLLDGQSKLLTPYPSTCYHWQYLVGDEWRTLPAKNITQDSTKGFLTSGLITLDIPAAIDTTHRVMPDGCFWLRVSTSNGIGFYPHCRHIATHVITVQGAGETRQRDMLFSDWQRFPGQSGAGDIIQLTPAGGLPAQETRPQWITRVSEQLRHKGQAITPWDYEHLVLEQFDITGAADCFAHSRFDSHQPEAGHVLMIVRPADTTCDHTPCQPKVLDSATLLEIRDYLRSVSRQSCRIEVRNPGFETIQVRCYISFHPGVHHGPAQRQLNQRLNHALCPWHQDSMNTGLGWQLSLNKLAAFIGQQPEVAGVSGVSVLKISQQQQTGYTLQDSAVQQQPVRAGYPWNLLIPAAHHYLRVTASPVSAEPQPAGIGELVIGEQLIIDSSGDFSNKGTGETPEETTRGTD</sequence>
<organism evidence="2 3">
    <name type="scientific">Vibrio quintilis</name>
    <dbReference type="NCBI Taxonomy" id="1117707"/>
    <lineage>
        <taxon>Bacteria</taxon>
        <taxon>Pseudomonadati</taxon>
        <taxon>Pseudomonadota</taxon>
        <taxon>Gammaproteobacteria</taxon>
        <taxon>Vibrionales</taxon>
        <taxon>Vibrionaceae</taxon>
        <taxon>Vibrio</taxon>
    </lineage>
</organism>
<protein>
    <recommendedName>
        <fullName evidence="4">Baseplate protein J-like domain-containing protein</fullName>
    </recommendedName>
</protein>
<name>A0A1M7YQ68_9VIBR</name>
<dbReference type="STRING" id="1117707.VQ7734_00462"/>
<evidence type="ECO:0000313" key="2">
    <source>
        <dbReference type="EMBL" id="SHO54744.1"/>
    </source>
</evidence>
<feature type="region of interest" description="Disordered" evidence="1">
    <location>
        <begin position="1328"/>
        <end position="1348"/>
    </location>
</feature>
<reference evidence="3" key="1">
    <citation type="submission" date="2016-12" db="EMBL/GenBank/DDBJ databases">
        <authorList>
            <person name="Rodrigo-Torres L."/>
            <person name="Arahal R.D."/>
            <person name="Lucena T."/>
        </authorList>
    </citation>
    <scope>NUCLEOTIDE SEQUENCE [LARGE SCALE GENOMIC DNA]</scope>
</reference>
<dbReference type="RefSeq" id="WP_073579654.1">
    <property type="nucleotide sequence ID" value="NZ_AP024897.1"/>
</dbReference>
<keyword evidence="3" id="KW-1185">Reference proteome</keyword>
<gene>
    <name evidence="2" type="ORF">VQ7734_00462</name>
</gene>
<dbReference type="OrthoDB" id="9762853at2"/>
<evidence type="ECO:0008006" key="4">
    <source>
        <dbReference type="Google" id="ProtNLM"/>
    </source>
</evidence>
<dbReference type="Proteomes" id="UP000184600">
    <property type="component" value="Unassembled WGS sequence"/>
</dbReference>